<gene>
    <name evidence="2" type="ORF">Cvel_22318</name>
</gene>
<organism evidence="2">
    <name type="scientific">Chromera velia CCMP2878</name>
    <dbReference type="NCBI Taxonomy" id="1169474"/>
    <lineage>
        <taxon>Eukaryota</taxon>
        <taxon>Sar</taxon>
        <taxon>Alveolata</taxon>
        <taxon>Colpodellida</taxon>
        <taxon>Chromeraceae</taxon>
        <taxon>Chromera</taxon>
    </lineage>
</organism>
<dbReference type="PANTHER" id="PTHR33835:SF2">
    <property type="entry name" value="LYSINE-TRNA LIGASE"/>
    <property type="match status" value="1"/>
</dbReference>
<accession>A0A0G4GKI2</accession>
<dbReference type="PhylomeDB" id="A0A0G4GKI2"/>
<protein>
    <recommendedName>
        <fullName evidence="3">DUF4336 domain-containing protein</fullName>
    </recommendedName>
</protein>
<feature type="chain" id="PRO_5005190834" description="DUF4336 domain-containing protein" evidence="1">
    <location>
        <begin position="22"/>
        <end position="443"/>
    </location>
</feature>
<dbReference type="VEuPathDB" id="CryptoDB:Cvel_22318"/>
<reference evidence="2" key="1">
    <citation type="submission" date="2014-11" db="EMBL/GenBank/DDBJ databases">
        <authorList>
            <person name="Otto D Thomas"/>
            <person name="Naeem Raeece"/>
        </authorList>
    </citation>
    <scope>NUCLEOTIDE SEQUENCE</scope>
</reference>
<evidence type="ECO:0000256" key="1">
    <source>
        <dbReference type="SAM" id="SignalP"/>
    </source>
</evidence>
<name>A0A0G4GKI2_9ALVE</name>
<proteinExistence type="predicted"/>
<evidence type="ECO:0000313" key="2">
    <source>
        <dbReference type="EMBL" id="CEM30537.1"/>
    </source>
</evidence>
<dbReference type="InterPro" id="IPR025638">
    <property type="entry name" value="DUF4336"/>
</dbReference>
<dbReference type="AlphaFoldDB" id="A0A0G4GKI2"/>
<sequence length="443" mass="49145">MSKIWIVWALSCALLPTPSLPLPSHSRRVAVSSFILPLRRASEPYPSRKRYGSSPTASRRPLTTTNSFNAALEGLLGVLDKRPQSAPSVSFPLPPVERPEKGRSYFALLWKPYLTGRATQRRQVQENVWVFEQRLGFLNVSEITRMTAIRTQTGGLFIYAPVAPTGECVSLLEDLNFPVEHFVLPCPALEHKIFFSDFVGRYPDAKVWVSPGQFSFPLNVSATPFRVDGVLFDDPQTKQELQKKGAPFGSSSDFEFDFASFFSKTDIGAAAEVAVLWKGLGGTARGLKRGKGTLLVADSVAFVDTRQRDEKRLAETLQVLFLTAPKRVSSSGFFFPPLPPEYGFCLDSVWVPPTVREWILKLNPTVGLAWVDRVASMSFDRIIACHFDADGHALRAGGRDFSKAFDFLRFPGSDEAERTLPKGVAPVIQNFGETLQKKLGPQN</sequence>
<evidence type="ECO:0008006" key="3">
    <source>
        <dbReference type="Google" id="ProtNLM"/>
    </source>
</evidence>
<dbReference type="PANTHER" id="PTHR33835">
    <property type="entry name" value="YALI0C07656P"/>
    <property type="match status" value="1"/>
</dbReference>
<feature type="signal peptide" evidence="1">
    <location>
        <begin position="1"/>
        <end position="21"/>
    </location>
</feature>
<dbReference type="Pfam" id="PF14234">
    <property type="entry name" value="DUF4336"/>
    <property type="match status" value="2"/>
</dbReference>
<dbReference type="EMBL" id="CDMZ01001306">
    <property type="protein sequence ID" value="CEM30537.1"/>
    <property type="molecule type" value="Genomic_DNA"/>
</dbReference>
<keyword evidence="1" id="KW-0732">Signal</keyword>